<gene>
    <name evidence="4" type="primary">SSCI23450.1</name>
    <name evidence="3" type="ORF">SPSC_06089</name>
</gene>
<feature type="region of interest" description="Disordered" evidence="1">
    <location>
        <begin position="74"/>
        <end position="105"/>
    </location>
</feature>
<reference evidence="5" key="3">
    <citation type="submission" date="2014-06" db="EMBL/GenBank/DDBJ databases">
        <authorList>
            <person name="Berkman P.J."/>
        </authorList>
    </citation>
    <scope>NUCLEOTIDE SEQUENCE [LARGE SCALE GENOMIC DNA]</scope>
</reference>
<accession>A0A0F7S8W6</accession>
<proteinExistence type="predicted"/>
<evidence type="ECO:0000313" key="3">
    <source>
        <dbReference type="EMBL" id="CDU25918.1"/>
    </source>
</evidence>
<evidence type="ECO:0000313" key="4">
    <source>
        <dbReference type="EMBL" id="CDW97088.1"/>
    </source>
</evidence>
<dbReference type="AlphaFoldDB" id="A0A0F7S8W6"/>
<dbReference type="OrthoDB" id="2546330at2759"/>
<name>A0A0F7S8W6_9BASI</name>
<evidence type="ECO:0000256" key="1">
    <source>
        <dbReference type="SAM" id="MobiDB-lite"/>
    </source>
</evidence>
<feature type="signal peptide" evidence="2">
    <location>
        <begin position="1"/>
        <end position="21"/>
    </location>
</feature>
<dbReference type="Proteomes" id="UP000242770">
    <property type="component" value="Unassembled WGS sequence"/>
</dbReference>
<keyword evidence="5" id="KW-1185">Reference proteome</keyword>
<evidence type="ECO:0008006" key="6">
    <source>
        <dbReference type="Google" id="ProtNLM"/>
    </source>
</evidence>
<evidence type="ECO:0000256" key="2">
    <source>
        <dbReference type="SAM" id="SignalP"/>
    </source>
</evidence>
<dbReference type="EMBL" id="LK056692">
    <property type="protein sequence ID" value="CDU25918.1"/>
    <property type="molecule type" value="Genomic_DNA"/>
</dbReference>
<dbReference type="EMBL" id="CCFA01001228">
    <property type="protein sequence ID" value="CDW97088.1"/>
    <property type="molecule type" value="Genomic_DNA"/>
</dbReference>
<reference evidence="4" key="1">
    <citation type="submission" date="2014-06" db="EMBL/GenBank/DDBJ databases">
        <authorList>
            <person name="Berkman J.Paul."/>
        </authorList>
    </citation>
    <scope>NUCLEOTIDE SEQUENCE [LARGE SCALE GENOMIC DNA]</scope>
</reference>
<sequence length="363" mass="41886">MWQRTALYWLGLLSTLLVCSAMDGQDESWREYRHFPAPSHADSSNIKPRPFGLPIPGHEPESWESMAVEPRFSASGSGSAISRPFPGTIPPSAGRSSHPNTKRQRLYEPADDPFTEVDNNGQVVRQVKQFFMDNHQRYGPFTIGLDKFENKRYPLDVPLLQNTWSFGSFIPTDFETFAYQADKSPFHGVFYRPHPEVLEYIRKTLDDSLRRYHWTPEVINPRDSESAKEAEFLWPPVHLHRNVENQLSMIYDVRHRFNQGVKEAIKRHPAGRSVWTMQLGHPGILSFRKILMVRVRSDWYTTVMTLSPRSEFWLFYEGLLDLQSGNIPRMNLLGGMFLPKGAVDYLMHDGIARPSVHTVTNIL</sequence>
<protein>
    <recommendedName>
        <fullName evidence="6">Effector family protein Eff1</fullName>
    </recommendedName>
</protein>
<organism evidence="4 5">
    <name type="scientific">Sporisorium scitamineum</name>
    <dbReference type="NCBI Taxonomy" id="49012"/>
    <lineage>
        <taxon>Eukaryota</taxon>
        <taxon>Fungi</taxon>
        <taxon>Dikarya</taxon>
        <taxon>Basidiomycota</taxon>
        <taxon>Ustilaginomycotina</taxon>
        <taxon>Ustilaginomycetes</taxon>
        <taxon>Ustilaginales</taxon>
        <taxon>Ustilaginaceae</taxon>
        <taxon>Sporisorium</taxon>
    </lineage>
</organism>
<evidence type="ECO:0000313" key="5">
    <source>
        <dbReference type="Proteomes" id="UP000242770"/>
    </source>
</evidence>
<feature type="chain" id="PRO_5015039124" description="Effector family protein Eff1" evidence="2">
    <location>
        <begin position="22"/>
        <end position="363"/>
    </location>
</feature>
<reference evidence="3" key="2">
    <citation type="submission" date="2014-06" db="EMBL/GenBank/DDBJ databases">
        <authorList>
            <person name="Ju J."/>
            <person name="Zhang J."/>
        </authorList>
    </citation>
    <scope>NUCLEOTIDE SEQUENCE</scope>
    <source>
        <strain evidence="3">SscI8</strain>
    </source>
</reference>
<keyword evidence="2" id="KW-0732">Signal</keyword>